<evidence type="ECO:0000313" key="1">
    <source>
        <dbReference type="EMBL" id="TGY89049.1"/>
    </source>
</evidence>
<name>A0A4V3RY52_9PROT</name>
<dbReference type="AlphaFoldDB" id="A0A4V3RY52"/>
<keyword evidence="2" id="KW-1185">Reference proteome</keyword>
<evidence type="ECO:0000313" key="2">
    <source>
        <dbReference type="Proteomes" id="UP000308054"/>
    </source>
</evidence>
<proteinExistence type="predicted"/>
<dbReference type="RefSeq" id="WP_135995587.1">
    <property type="nucleotide sequence ID" value="NZ_CP071057.1"/>
</dbReference>
<dbReference type="EMBL" id="SRXW01000002">
    <property type="protein sequence ID" value="TGY89049.1"/>
    <property type="molecule type" value="Genomic_DNA"/>
</dbReference>
<dbReference type="Proteomes" id="UP000308054">
    <property type="component" value="Unassembled WGS sequence"/>
</dbReference>
<sequence length="191" mass="22038">MALDIESLKDEQKSYSDCIPPNCTFDESLVEYRRQDFWNHYLQFKMLQNEGFNFKHWRGLRSHCVDLIRTDFDPVLVGFVNIWIDLLNNGLSDSEIRQGYVGQAVEKSAPLKMAISKRDHFPELGKIPKDVGIRRLRKIANRAAEGHNLQRAGMKKLTRSFAEQTLPQAETWLAALPWRDHLGAYHGTAPN</sequence>
<protein>
    <submittedName>
        <fullName evidence="1">Uncharacterized protein</fullName>
    </submittedName>
</protein>
<gene>
    <name evidence="1" type="ORF">E5163_07935</name>
</gene>
<organism evidence="1 2">
    <name type="scientific">Marinicauda algicola</name>
    <dbReference type="NCBI Taxonomy" id="2029849"/>
    <lineage>
        <taxon>Bacteria</taxon>
        <taxon>Pseudomonadati</taxon>
        <taxon>Pseudomonadota</taxon>
        <taxon>Alphaproteobacteria</taxon>
        <taxon>Maricaulales</taxon>
        <taxon>Maricaulaceae</taxon>
        <taxon>Marinicauda</taxon>
    </lineage>
</organism>
<comment type="caution">
    <text evidence="1">The sequence shown here is derived from an EMBL/GenBank/DDBJ whole genome shotgun (WGS) entry which is preliminary data.</text>
</comment>
<accession>A0A4V3RY52</accession>
<reference evidence="1 2" key="1">
    <citation type="journal article" date="2017" name="Int. J. Syst. Evol. Microbiol.">
        <title>Marinicauda algicola sp. nov., isolated from a marine red alga Rhodosorus marinus.</title>
        <authorList>
            <person name="Jeong S.E."/>
            <person name="Jeon S.H."/>
            <person name="Chun B.H."/>
            <person name="Kim D.W."/>
            <person name="Jeon C.O."/>
        </authorList>
    </citation>
    <scope>NUCLEOTIDE SEQUENCE [LARGE SCALE GENOMIC DNA]</scope>
    <source>
        <strain evidence="1 2">JCM 31718</strain>
    </source>
</reference>